<organism evidence="1">
    <name type="scientific">uncultured Caudovirales phage</name>
    <dbReference type="NCBI Taxonomy" id="2100421"/>
    <lineage>
        <taxon>Viruses</taxon>
        <taxon>Duplodnaviria</taxon>
        <taxon>Heunggongvirae</taxon>
        <taxon>Uroviricota</taxon>
        <taxon>Caudoviricetes</taxon>
        <taxon>Peduoviridae</taxon>
        <taxon>Maltschvirus</taxon>
        <taxon>Maltschvirus maltsch</taxon>
    </lineage>
</organism>
<gene>
    <name evidence="1" type="ORF">UFOVP571_7</name>
</gene>
<accession>A0A6J5MWE6</accession>
<evidence type="ECO:0000313" key="1">
    <source>
        <dbReference type="EMBL" id="CAB4150187.1"/>
    </source>
</evidence>
<dbReference type="EMBL" id="LR796543">
    <property type="protein sequence ID" value="CAB4150187.1"/>
    <property type="molecule type" value="Genomic_DNA"/>
</dbReference>
<sequence length="190" mass="22045">MTINDADIKICSRALQLIGADEITSFEDETREARLCAQWYSTLKKATLQKHYWRFSIRQEKLNKLISTPLYDFNFAYQLPTDFLRFVGKQNPSIQHQFFENKIYTNVDPLWITMQYDVGAQYFPAYFEYLLALELAKILAFGLLEDDSKSSNLEVLARNQLVSARTIDSQNNTTTVLSQENFSLTNVRNG</sequence>
<name>A0A6J5MWE6_9CAUD</name>
<proteinExistence type="predicted"/>
<protein>
    <submittedName>
        <fullName evidence="1">Uncharacterized protein</fullName>
    </submittedName>
</protein>
<reference evidence="1" key="1">
    <citation type="submission" date="2020-04" db="EMBL/GenBank/DDBJ databases">
        <authorList>
            <person name="Chiriac C."/>
            <person name="Salcher M."/>
            <person name="Ghai R."/>
            <person name="Kavagutti S V."/>
        </authorList>
    </citation>
    <scope>NUCLEOTIDE SEQUENCE</scope>
</reference>